<comment type="similarity">
    <text evidence="1">Belongs to the Mg-chelatase subunits D/I family. ComM subfamily.</text>
</comment>
<dbReference type="InterPro" id="IPR000523">
    <property type="entry name" value="Mg_chelatse_chII-like_cat_dom"/>
</dbReference>
<evidence type="ECO:0000259" key="2">
    <source>
        <dbReference type="SMART" id="SM00382"/>
    </source>
</evidence>
<dbReference type="InterPro" id="IPR020568">
    <property type="entry name" value="Ribosomal_Su5_D2-typ_SF"/>
</dbReference>
<dbReference type="PANTHER" id="PTHR32039">
    <property type="entry name" value="MAGNESIUM-CHELATASE SUBUNIT CHLI"/>
    <property type="match status" value="1"/>
</dbReference>
<dbReference type="PANTHER" id="PTHR32039:SF7">
    <property type="entry name" value="COMPETENCE PROTEIN COMM"/>
    <property type="match status" value="1"/>
</dbReference>
<accession>A0A849A6C9</accession>
<dbReference type="Pfam" id="PF13335">
    <property type="entry name" value="Mg_chelatase_C"/>
    <property type="match status" value="1"/>
</dbReference>
<keyword evidence="4" id="KW-1185">Reference proteome</keyword>
<dbReference type="InterPro" id="IPR003593">
    <property type="entry name" value="AAA+_ATPase"/>
</dbReference>
<evidence type="ECO:0000256" key="1">
    <source>
        <dbReference type="ARBA" id="ARBA00006354"/>
    </source>
</evidence>
<proteinExistence type="inferred from homology"/>
<dbReference type="SMART" id="SM00382">
    <property type="entry name" value="AAA"/>
    <property type="match status" value="1"/>
</dbReference>
<dbReference type="EMBL" id="JABEND010000001">
    <property type="protein sequence ID" value="NNG34581.1"/>
    <property type="molecule type" value="Genomic_DNA"/>
</dbReference>
<evidence type="ECO:0000313" key="4">
    <source>
        <dbReference type="Proteomes" id="UP000562984"/>
    </source>
</evidence>
<dbReference type="Pfam" id="PF13541">
    <property type="entry name" value="ChlI"/>
    <property type="match status" value="1"/>
</dbReference>
<organism evidence="3 4">
    <name type="scientific">Nakamurella aerolata</name>
    <dbReference type="NCBI Taxonomy" id="1656892"/>
    <lineage>
        <taxon>Bacteria</taxon>
        <taxon>Bacillati</taxon>
        <taxon>Actinomycetota</taxon>
        <taxon>Actinomycetes</taxon>
        <taxon>Nakamurellales</taxon>
        <taxon>Nakamurellaceae</taxon>
        <taxon>Nakamurella</taxon>
    </lineage>
</organism>
<protein>
    <submittedName>
        <fullName evidence="3">YifB family Mg chelatase-like AAA ATPase</fullName>
    </submittedName>
</protein>
<dbReference type="InterPro" id="IPR025158">
    <property type="entry name" value="Mg_chelat-rel_C"/>
</dbReference>
<dbReference type="InterPro" id="IPR045006">
    <property type="entry name" value="CHLI-like"/>
</dbReference>
<name>A0A849A6C9_9ACTN</name>
<dbReference type="Proteomes" id="UP000562984">
    <property type="component" value="Unassembled WGS sequence"/>
</dbReference>
<comment type="caution">
    <text evidence="3">The sequence shown here is derived from an EMBL/GenBank/DDBJ whole genome shotgun (WGS) entry which is preliminary data.</text>
</comment>
<dbReference type="NCBIfam" id="TIGR00368">
    <property type="entry name" value="YifB family Mg chelatase-like AAA ATPase"/>
    <property type="match status" value="1"/>
</dbReference>
<dbReference type="SUPFAM" id="SSF54211">
    <property type="entry name" value="Ribosomal protein S5 domain 2-like"/>
    <property type="match status" value="1"/>
</dbReference>
<dbReference type="Pfam" id="PF01078">
    <property type="entry name" value="Mg_chelatase"/>
    <property type="match status" value="1"/>
</dbReference>
<feature type="domain" description="AAA+ ATPase" evidence="2">
    <location>
        <begin position="210"/>
        <end position="392"/>
    </location>
</feature>
<dbReference type="RefSeq" id="WP_171198192.1">
    <property type="nucleotide sequence ID" value="NZ_JABEND010000001.1"/>
</dbReference>
<reference evidence="3 4" key="1">
    <citation type="submission" date="2020-05" db="EMBL/GenBank/DDBJ databases">
        <title>Nakamurella sp. DB0629 isolated from air conditioner.</title>
        <authorList>
            <person name="Kim D.H."/>
            <person name="Kim D.-U."/>
        </authorList>
    </citation>
    <scope>NUCLEOTIDE SEQUENCE [LARGE SCALE GENOMIC DNA]</scope>
    <source>
        <strain evidence="3 4">DB0629</strain>
    </source>
</reference>
<dbReference type="InterPro" id="IPR014721">
    <property type="entry name" value="Ribsml_uS5_D2-typ_fold_subgr"/>
</dbReference>
<dbReference type="InterPro" id="IPR004482">
    <property type="entry name" value="Mg_chelat-rel"/>
</dbReference>
<dbReference type="AlphaFoldDB" id="A0A849A6C9"/>
<gene>
    <name evidence="3" type="ORF">HKD39_02365</name>
</gene>
<dbReference type="Gene3D" id="3.40.50.300">
    <property type="entry name" value="P-loop containing nucleotide triphosphate hydrolases"/>
    <property type="match status" value="1"/>
</dbReference>
<dbReference type="Gene3D" id="3.30.230.10">
    <property type="match status" value="1"/>
</dbReference>
<evidence type="ECO:0000313" key="3">
    <source>
        <dbReference type="EMBL" id="NNG34581.1"/>
    </source>
</evidence>
<dbReference type="InterPro" id="IPR027417">
    <property type="entry name" value="P-loop_NTPase"/>
</dbReference>
<dbReference type="GO" id="GO:0005524">
    <property type="term" value="F:ATP binding"/>
    <property type="evidence" value="ECO:0007669"/>
    <property type="project" value="InterPro"/>
</dbReference>
<dbReference type="SUPFAM" id="SSF52540">
    <property type="entry name" value="P-loop containing nucleoside triphosphate hydrolases"/>
    <property type="match status" value="1"/>
</dbReference>
<sequence length="504" mass="52413">MTLATTWSAALDGVGGHLVRVEAHLAGGLPGTSVIGMGDAAVSQARDRVRAAVLNSGRKWPDKRITLALSPAALPKKGAGFDLALAVAVLEADSDTSCAATGTAVLLGELGLDGAVRPIRGVLPLLLAARAAGRTHALVPVANLPEAALSGLQVRGVRTLDDLLAHFAGERGRLVTDPEVIPAPEPAIADLADVLGQPEARAALELAAAGGHHLAMIGPPGAGKTMLATRLPGLLPGLDGESSLEVTAVHSVAGTLAEQTPLITRPPFVDPHHSASLAAVIGGGSGWIRPGSVSLAHRGVLFLDEAPEFRPTVLDGLRQPLESGGVLLARASGVVRYPARFQLVVAANPCPCAAARDVDCTCASGVRRRYLSRISGPLLDRIDIRIDLPPLDPIALTGATGRPEDTATVAQRVLAARHRAAQRWKGTPWRVNADVPGPVIRRCWGGKRSHTDLVDRAVRAGRLTGRGYDRVLRLALTSADLAGRDVPDRGDVTRALVLRCPEEL</sequence>